<evidence type="ECO:0000256" key="1">
    <source>
        <dbReference type="SAM" id="Phobius"/>
    </source>
</evidence>
<dbReference type="EMBL" id="BK032511">
    <property type="protein sequence ID" value="DAF44545.1"/>
    <property type="molecule type" value="Genomic_DNA"/>
</dbReference>
<name>A0A8S5S0V1_9CAUD</name>
<accession>A0A8S5S0V1</accession>
<keyword evidence="1" id="KW-1133">Transmembrane helix</keyword>
<evidence type="ECO:0000313" key="2">
    <source>
        <dbReference type="EMBL" id="DAF44545.1"/>
    </source>
</evidence>
<feature type="transmembrane region" description="Helical" evidence="1">
    <location>
        <begin position="21"/>
        <end position="42"/>
    </location>
</feature>
<keyword evidence="1" id="KW-0812">Transmembrane</keyword>
<proteinExistence type="predicted"/>
<sequence length="46" mass="5418">MVVNSIDMGAFFKVPRKFTNILLSFILVMPSKLFFTYSTYFYKTIP</sequence>
<protein>
    <submittedName>
        <fullName evidence="2">Uncharacterized protein</fullName>
    </submittedName>
</protein>
<reference evidence="2" key="1">
    <citation type="journal article" date="2021" name="Proc. Natl. Acad. Sci. U.S.A.">
        <title>A Catalog of Tens of Thousands of Viruses from Human Metagenomes Reveals Hidden Associations with Chronic Diseases.</title>
        <authorList>
            <person name="Tisza M.J."/>
            <person name="Buck C.B."/>
        </authorList>
    </citation>
    <scope>NUCLEOTIDE SEQUENCE</scope>
    <source>
        <strain evidence="2">Ct8Lf7</strain>
    </source>
</reference>
<keyword evidence="1" id="KW-0472">Membrane</keyword>
<organism evidence="2">
    <name type="scientific">Podoviridae sp. ct8Lf7</name>
    <dbReference type="NCBI Taxonomy" id="2827723"/>
    <lineage>
        <taxon>Viruses</taxon>
        <taxon>Duplodnaviria</taxon>
        <taxon>Heunggongvirae</taxon>
        <taxon>Uroviricota</taxon>
        <taxon>Caudoviricetes</taxon>
    </lineage>
</organism>